<dbReference type="HAMAP" id="MF_00050">
    <property type="entry name" value="EF_Ts"/>
    <property type="match status" value="1"/>
</dbReference>
<organism evidence="8 9">
    <name type="scientific">Mageeibacillus indolicus</name>
    <dbReference type="NCBI Taxonomy" id="884684"/>
    <lineage>
        <taxon>Bacteria</taxon>
        <taxon>Bacillati</taxon>
        <taxon>Bacillota</taxon>
        <taxon>Clostridia</taxon>
        <taxon>Eubacteriales</taxon>
        <taxon>Oscillospiraceae</taxon>
        <taxon>Mageeibacillus</taxon>
    </lineage>
</organism>
<dbReference type="GO" id="GO:0005737">
    <property type="term" value="C:cytoplasm"/>
    <property type="evidence" value="ECO:0007669"/>
    <property type="project" value="UniProtKB-SubCell"/>
</dbReference>
<dbReference type="PANTHER" id="PTHR11741:SF0">
    <property type="entry name" value="ELONGATION FACTOR TS, MITOCHONDRIAL"/>
    <property type="match status" value="1"/>
</dbReference>
<accession>A0A2J8B4N8</accession>
<dbReference type="Gene3D" id="1.10.286.20">
    <property type="match status" value="1"/>
</dbReference>
<comment type="subcellular location">
    <subcellularLocation>
        <location evidence="6">Cytoplasm</location>
    </subcellularLocation>
</comment>
<keyword evidence="3 6" id="KW-0251">Elongation factor</keyword>
<dbReference type="Gene3D" id="3.30.479.20">
    <property type="entry name" value="Elongation factor Ts, dimerisation domain"/>
    <property type="match status" value="1"/>
</dbReference>
<evidence type="ECO:0000259" key="7">
    <source>
        <dbReference type="Pfam" id="PF00889"/>
    </source>
</evidence>
<comment type="function">
    <text evidence="5 6">Associates with the EF-Tu.GDP complex and induces the exchange of GDP to GTP. It remains bound to the aminoacyl-tRNA.EF-Tu.GTP complex up to the GTP hydrolysis stage on the ribosome.</text>
</comment>
<evidence type="ECO:0000313" key="9">
    <source>
        <dbReference type="Proteomes" id="UP000236394"/>
    </source>
</evidence>
<name>A0A2J8B4N8_9FIRM</name>
<dbReference type="OMA" id="DAGMMDC"/>
<dbReference type="SUPFAM" id="SSF54713">
    <property type="entry name" value="Elongation factor Ts (EF-Ts), dimerisation domain"/>
    <property type="match status" value="1"/>
</dbReference>
<comment type="caution">
    <text evidence="8">The sequence shown here is derived from an EMBL/GenBank/DDBJ whole genome shotgun (WGS) entry which is preliminary data.</text>
</comment>
<dbReference type="InterPro" id="IPR009060">
    <property type="entry name" value="UBA-like_sf"/>
</dbReference>
<dbReference type="SUPFAM" id="SSF46934">
    <property type="entry name" value="UBA-like"/>
    <property type="match status" value="1"/>
</dbReference>
<dbReference type="AlphaFoldDB" id="A0A2J8B4N8"/>
<dbReference type="NCBIfam" id="TIGR00116">
    <property type="entry name" value="tsf"/>
    <property type="match status" value="2"/>
</dbReference>
<dbReference type="InterPro" id="IPR001816">
    <property type="entry name" value="Transl_elong_EFTs/EF1B"/>
</dbReference>
<keyword evidence="6" id="KW-0963">Cytoplasm</keyword>
<dbReference type="CDD" id="cd14275">
    <property type="entry name" value="UBA_EF-Ts"/>
    <property type="match status" value="1"/>
</dbReference>
<dbReference type="EMBL" id="NBZD01000001">
    <property type="protein sequence ID" value="PNH19735.1"/>
    <property type="molecule type" value="Genomic_DNA"/>
</dbReference>
<evidence type="ECO:0000256" key="5">
    <source>
        <dbReference type="ARBA" id="ARBA00025453"/>
    </source>
</evidence>
<gene>
    <name evidence="6 8" type="primary">tsf</name>
    <name evidence="8" type="ORF">B7R76_02310</name>
</gene>
<comment type="caution">
    <text evidence="6">Lacks conserved residue(s) required for the propagation of feature annotation.</text>
</comment>
<dbReference type="GO" id="GO:0003746">
    <property type="term" value="F:translation elongation factor activity"/>
    <property type="evidence" value="ECO:0007669"/>
    <property type="project" value="UniProtKB-UniRule"/>
</dbReference>
<reference evidence="9" key="1">
    <citation type="submission" date="2017-04" db="EMBL/GenBank/DDBJ databases">
        <authorList>
            <person name="Bumgarner R.E."/>
            <person name="Fredricks D.N."/>
            <person name="Srinivasan S."/>
        </authorList>
    </citation>
    <scope>NUCLEOTIDE SEQUENCE [LARGE SCALE GENOMIC DNA]</scope>
    <source>
        <strain evidence="9">KA00405</strain>
    </source>
</reference>
<dbReference type="Pfam" id="PF00889">
    <property type="entry name" value="EF_TS"/>
    <property type="match status" value="1"/>
</dbReference>
<dbReference type="FunFam" id="1.10.8.10:FF:000001">
    <property type="entry name" value="Elongation factor Ts"/>
    <property type="match status" value="1"/>
</dbReference>
<evidence type="ECO:0000256" key="3">
    <source>
        <dbReference type="ARBA" id="ARBA00022768"/>
    </source>
</evidence>
<dbReference type="InterPro" id="IPR036402">
    <property type="entry name" value="EF-Ts_dimer_sf"/>
</dbReference>
<evidence type="ECO:0000256" key="1">
    <source>
        <dbReference type="ARBA" id="ARBA00005532"/>
    </source>
</evidence>
<dbReference type="PROSITE" id="PS01126">
    <property type="entry name" value="EF_TS_1"/>
    <property type="match status" value="1"/>
</dbReference>
<dbReference type="InterPro" id="IPR018101">
    <property type="entry name" value="Transl_elong_Ts_CS"/>
</dbReference>
<evidence type="ECO:0000256" key="2">
    <source>
        <dbReference type="ARBA" id="ARBA00016956"/>
    </source>
</evidence>
<proteinExistence type="inferred from homology"/>
<comment type="similarity">
    <text evidence="1 6">Belongs to the EF-Ts family.</text>
</comment>
<dbReference type="Gene3D" id="1.10.8.10">
    <property type="entry name" value="DNA helicase RuvA subunit, C-terminal domain"/>
    <property type="match status" value="1"/>
</dbReference>
<dbReference type="InterPro" id="IPR014039">
    <property type="entry name" value="Transl_elong_EFTs/EF1B_dimer"/>
</dbReference>
<dbReference type="FunFam" id="1.10.286.20:FF:000001">
    <property type="entry name" value="Elongation factor Ts"/>
    <property type="match status" value="1"/>
</dbReference>
<dbReference type="RefSeq" id="WP_012993363.1">
    <property type="nucleotide sequence ID" value="NZ_NBZD01000001.1"/>
</dbReference>
<evidence type="ECO:0000256" key="4">
    <source>
        <dbReference type="ARBA" id="ARBA00022917"/>
    </source>
</evidence>
<sequence>MPVTTAMIKELREKTGSGMMDCKKALTETDGNIEKAIDWLREKGIASAAKKSGRVATEGLIQSYIHAGGRVGVLIEVNIETDFAAKNPDFQAFVRDCAMQVAAMNPKWVSAADVPQEELDRERDVCRSQALNEGKPEKIVEKIVDGRMKKFYEEYCLLNQPFVKDDSKTIETLLKEMIARIGENISIRRFVRFELGEGLEKKQEDFAAEVMAQLK</sequence>
<dbReference type="Proteomes" id="UP000236394">
    <property type="component" value="Unassembled WGS sequence"/>
</dbReference>
<protein>
    <recommendedName>
        <fullName evidence="2 6">Elongation factor Ts</fullName>
        <shortName evidence="6">EF-Ts</shortName>
    </recommendedName>
</protein>
<dbReference type="PANTHER" id="PTHR11741">
    <property type="entry name" value="ELONGATION FACTOR TS"/>
    <property type="match status" value="1"/>
</dbReference>
<keyword evidence="4 6" id="KW-0648">Protein biosynthesis</keyword>
<evidence type="ECO:0000256" key="6">
    <source>
        <dbReference type="HAMAP-Rule" id="MF_00050"/>
    </source>
</evidence>
<feature type="domain" description="Translation elongation factor EFTs/EF1B dimerisation" evidence="7">
    <location>
        <begin position="54"/>
        <end position="197"/>
    </location>
</feature>
<evidence type="ECO:0000313" key="8">
    <source>
        <dbReference type="EMBL" id="PNH19735.1"/>
    </source>
</evidence>